<proteinExistence type="inferred from homology"/>
<dbReference type="PROSITE" id="PS52015">
    <property type="entry name" value="TONB_CTD"/>
    <property type="match status" value="1"/>
</dbReference>
<keyword evidence="6" id="KW-0812">Transmembrane</keyword>
<sequence>MRALALAVTAGVHVAAVAVAALAFGWLQAGGTNHPAPPTLVTFDVHAPDPARREPRAPAARPRPVPGSPPAALALPLPAHPAALIQPPVSEQAAPATSGGVADGLPDLALSYRRALIAQLEGQRRYPAAALRQQAQGTGSLLFRIDREGRLLGAAMVSGTGHAALDQAALDIVSRAAPFPPIPAGLPDELAITLPLTFLIGDGQVVP</sequence>
<evidence type="ECO:0000256" key="6">
    <source>
        <dbReference type="ARBA" id="ARBA00022692"/>
    </source>
</evidence>
<dbReference type="Pfam" id="PF03544">
    <property type="entry name" value="TonB_C"/>
    <property type="match status" value="1"/>
</dbReference>
<keyword evidence="4" id="KW-1003">Cell membrane</keyword>
<comment type="subcellular location">
    <subcellularLocation>
        <location evidence="1">Cell inner membrane</location>
        <topology evidence="1">Single-pass membrane protein</topology>
        <orientation evidence="1">Periplasmic side</orientation>
    </subcellularLocation>
</comment>
<organism evidence="12 13">
    <name type="scientific">Novosphingobium clariflavum</name>
    <dbReference type="NCBI Taxonomy" id="2029884"/>
    <lineage>
        <taxon>Bacteria</taxon>
        <taxon>Pseudomonadati</taxon>
        <taxon>Pseudomonadota</taxon>
        <taxon>Alphaproteobacteria</taxon>
        <taxon>Sphingomonadales</taxon>
        <taxon>Sphingomonadaceae</taxon>
        <taxon>Novosphingobium</taxon>
    </lineage>
</organism>
<comment type="similarity">
    <text evidence="2">Belongs to the TonB family.</text>
</comment>
<dbReference type="Proteomes" id="UP001589858">
    <property type="component" value="Unassembled WGS sequence"/>
</dbReference>
<feature type="region of interest" description="Disordered" evidence="10">
    <location>
        <begin position="45"/>
        <end position="73"/>
    </location>
</feature>
<keyword evidence="7" id="KW-0653">Protein transport</keyword>
<name>A0ABV6S5E5_9SPHN</name>
<keyword evidence="8" id="KW-1133">Transmembrane helix</keyword>
<dbReference type="InterPro" id="IPR037682">
    <property type="entry name" value="TonB_C"/>
</dbReference>
<reference evidence="12 13" key="1">
    <citation type="submission" date="2024-09" db="EMBL/GenBank/DDBJ databases">
        <authorList>
            <person name="Sun Q."/>
            <person name="Mori K."/>
        </authorList>
    </citation>
    <scope>NUCLEOTIDE SEQUENCE [LARGE SCALE GENOMIC DNA]</scope>
    <source>
        <strain evidence="12 13">CICC 11035S</strain>
    </source>
</reference>
<dbReference type="PANTHER" id="PTHR33446">
    <property type="entry name" value="PROTEIN TONB-RELATED"/>
    <property type="match status" value="1"/>
</dbReference>
<evidence type="ECO:0000256" key="2">
    <source>
        <dbReference type="ARBA" id="ARBA00006555"/>
    </source>
</evidence>
<evidence type="ECO:0000313" key="13">
    <source>
        <dbReference type="Proteomes" id="UP001589858"/>
    </source>
</evidence>
<dbReference type="Gene3D" id="3.30.1150.10">
    <property type="match status" value="1"/>
</dbReference>
<keyword evidence="5" id="KW-0997">Cell inner membrane</keyword>
<dbReference type="InterPro" id="IPR006260">
    <property type="entry name" value="TonB/TolA_C"/>
</dbReference>
<keyword evidence="3" id="KW-0813">Transport</keyword>
<dbReference type="PANTHER" id="PTHR33446:SF2">
    <property type="entry name" value="PROTEIN TONB"/>
    <property type="match status" value="1"/>
</dbReference>
<evidence type="ECO:0000259" key="11">
    <source>
        <dbReference type="PROSITE" id="PS52015"/>
    </source>
</evidence>
<evidence type="ECO:0000256" key="7">
    <source>
        <dbReference type="ARBA" id="ARBA00022927"/>
    </source>
</evidence>
<accession>A0ABV6S5E5</accession>
<comment type="caution">
    <text evidence="12">The sequence shown here is derived from an EMBL/GenBank/DDBJ whole genome shotgun (WGS) entry which is preliminary data.</text>
</comment>
<dbReference type="EMBL" id="JBHLTM010000026">
    <property type="protein sequence ID" value="MFC0684054.1"/>
    <property type="molecule type" value="Genomic_DNA"/>
</dbReference>
<evidence type="ECO:0000256" key="5">
    <source>
        <dbReference type="ARBA" id="ARBA00022519"/>
    </source>
</evidence>
<dbReference type="NCBIfam" id="TIGR01352">
    <property type="entry name" value="tonB_Cterm"/>
    <property type="match status" value="1"/>
</dbReference>
<dbReference type="InterPro" id="IPR051045">
    <property type="entry name" value="TonB-dependent_transducer"/>
</dbReference>
<protein>
    <submittedName>
        <fullName evidence="12">Energy transducer TonB</fullName>
    </submittedName>
</protein>
<evidence type="ECO:0000256" key="10">
    <source>
        <dbReference type="SAM" id="MobiDB-lite"/>
    </source>
</evidence>
<evidence type="ECO:0000256" key="4">
    <source>
        <dbReference type="ARBA" id="ARBA00022475"/>
    </source>
</evidence>
<evidence type="ECO:0000256" key="9">
    <source>
        <dbReference type="ARBA" id="ARBA00023136"/>
    </source>
</evidence>
<evidence type="ECO:0000313" key="12">
    <source>
        <dbReference type="EMBL" id="MFC0684054.1"/>
    </source>
</evidence>
<feature type="compositionally biased region" description="Basic and acidic residues" evidence="10">
    <location>
        <begin position="46"/>
        <end position="56"/>
    </location>
</feature>
<evidence type="ECO:0000256" key="3">
    <source>
        <dbReference type="ARBA" id="ARBA00022448"/>
    </source>
</evidence>
<gene>
    <name evidence="12" type="ORF">ACFFF8_05570</name>
</gene>
<dbReference type="RefSeq" id="WP_267218337.1">
    <property type="nucleotide sequence ID" value="NZ_JAPCWC010000001.1"/>
</dbReference>
<evidence type="ECO:0000256" key="8">
    <source>
        <dbReference type="ARBA" id="ARBA00022989"/>
    </source>
</evidence>
<keyword evidence="13" id="KW-1185">Reference proteome</keyword>
<keyword evidence="9" id="KW-0472">Membrane</keyword>
<feature type="domain" description="TonB C-terminal" evidence="11">
    <location>
        <begin position="111"/>
        <end position="207"/>
    </location>
</feature>
<dbReference type="SUPFAM" id="SSF74653">
    <property type="entry name" value="TolA/TonB C-terminal domain"/>
    <property type="match status" value="1"/>
</dbReference>
<evidence type="ECO:0000256" key="1">
    <source>
        <dbReference type="ARBA" id="ARBA00004383"/>
    </source>
</evidence>